<dbReference type="STRING" id="212602.A0A420I0L5"/>
<keyword evidence="4" id="KW-0812">Transmembrane</keyword>
<organism evidence="6 7">
    <name type="scientific">Erysiphe neolycopersici</name>
    <dbReference type="NCBI Taxonomy" id="212602"/>
    <lineage>
        <taxon>Eukaryota</taxon>
        <taxon>Fungi</taxon>
        <taxon>Dikarya</taxon>
        <taxon>Ascomycota</taxon>
        <taxon>Pezizomycotina</taxon>
        <taxon>Leotiomycetes</taxon>
        <taxon>Erysiphales</taxon>
        <taxon>Erysiphaceae</taxon>
        <taxon>Erysiphe</taxon>
    </lineage>
</organism>
<sequence>MNLSWSKMLAHSPSIESKHHHDIQSRNIRPGIITQAIRFILILIGCPLYYINQNYYYAYMAMTKRSFGVFVTYLTQRWAPTVVRISGDSSVAGQLHTTKDGKVELLFPDRLVMVANHQLYSDWLYLWWVAYVNQSKSYGHFYIILKESLKYIPIIGWGMRFFSFIFLSRKLAIDEPRLSHRLGKLNKANYGPFSGGKGLDPMWLLLFPEGTNASQDGRNKSASWAKKIGVKDMENTLLPRSSGSFFCLNELKDTVDYLYDCTIVYEGMKHGEFGQDNHTLQTMYLYGKPAPSVNMYWRRFALSDIPLHDKEKFDEWLRNRWSEKDAIINQYIATGRFPQTLAHEKVEKDITQKEEKNYLEAEVKVDSYRDYLYVIIPILLCLGIFDLVKNLCNSGLILNLARGRIL</sequence>
<evidence type="ECO:0000256" key="4">
    <source>
        <dbReference type="SAM" id="Phobius"/>
    </source>
</evidence>
<protein>
    <submittedName>
        <fullName evidence="6">Putative acyltransferase</fullName>
    </submittedName>
</protein>
<accession>A0A420I0L5</accession>
<keyword evidence="7" id="KW-1185">Reference proteome</keyword>
<gene>
    <name evidence="6" type="ORF">OnM2_027072</name>
</gene>
<reference evidence="6 7" key="1">
    <citation type="journal article" date="2018" name="BMC Genomics">
        <title>Comparative genome analyses reveal sequence features reflecting distinct modes of host-adaptation between dicot and monocot powdery mildew.</title>
        <authorList>
            <person name="Wu Y."/>
            <person name="Ma X."/>
            <person name="Pan Z."/>
            <person name="Kale S.D."/>
            <person name="Song Y."/>
            <person name="King H."/>
            <person name="Zhang Q."/>
            <person name="Presley C."/>
            <person name="Deng X."/>
            <person name="Wei C.I."/>
            <person name="Xiao S."/>
        </authorList>
    </citation>
    <scope>NUCLEOTIDE SEQUENCE [LARGE SCALE GENOMIC DNA]</scope>
    <source>
        <strain evidence="6">UMSG2</strain>
    </source>
</reference>
<evidence type="ECO:0000259" key="5">
    <source>
        <dbReference type="SMART" id="SM00563"/>
    </source>
</evidence>
<name>A0A420I0L5_9PEZI</name>
<dbReference type="PANTHER" id="PTHR10983:SF16">
    <property type="entry name" value="LYSOCARDIOLIPIN ACYLTRANSFERASE 1"/>
    <property type="match status" value="1"/>
</dbReference>
<dbReference type="SUPFAM" id="SSF69593">
    <property type="entry name" value="Glycerol-3-phosphate (1)-acyltransferase"/>
    <property type="match status" value="1"/>
</dbReference>
<dbReference type="GO" id="GO:0036149">
    <property type="term" value="P:phosphatidylinositol acyl-chain remodeling"/>
    <property type="evidence" value="ECO:0007669"/>
    <property type="project" value="TreeGrafter"/>
</dbReference>
<feature type="transmembrane region" description="Helical" evidence="4">
    <location>
        <begin position="32"/>
        <end position="50"/>
    </location>
</feature>
<evidence type="ECO:0000256" key="1">
    <source>
        <dbReference type="ARBA" id="ARBA00008655"/>
    </source>
</evidence>
<evidence type="ECO:0000313" key="6">
    <source>
        <dbReference type="EMBL" id="RKF63201.1"/>
    </source>
</evidence>
<keyword evidence="2 6" id="KW-0808">Transferase</keyword>
<proteinExistence type="inferred from homology"/>
<feature type="domain" description="Phospholipid/glycerol acyltransferase" evidence="5">
    <location>
        <begin position="111"/>
        <end position="245"/>
    </location>
</feature>
<dbReference type="GO" id="GO:0016746">
    <property type="term" value="F:acyltransferase activity"/>
    <property type="evidence" value="ECO:0007669"/>
    <property type="project" value="UniProtKB-KW"/>
</dbReference>
<keyword evidence="4" id="KW-1133">Transmembrane helix</keyword>
<dbReference type="Pfam" id="PF16076">
    <property type="entry name" value="Acyltransf_C"/>
    <property type="match status" value="1"/>
</dbReference>
<dbReference type="CDD" id="cd07990">
    <property type="entry name" value="LPLAT_LCLAT1-like"/>
    <property type="match status" value="1"/>
</dbReference>
<keyword evidence="3 6" id="KW-0012">Acyltransferase</keyword>
<comment type="similarity">
    <text evidence="1">Belongs to the 1-acyl-sn-glycerol-3-phosphate acyltransferase family.</text>
</comment>
<dbReference type="Pfam" id="PF01553">
    <property type="entry name" value="Acyltransferase"/>
    <property type="match status" value="1"/>
</dbReference>
<dbReference type="OrthoDB" id="189226at2759"/>
<keyword evidence="4" id="KW-0472">Membrane</keyword>
<evidence type="ECO:0000313" key="7">
    <source>
        <dbReference type="Proteomes" id="UP000286134"/>
    </source>
</evidence>
<dbReference type="EMBL" id="MCFK01002727">
    <property type="protein sequence ID" value="RKF63201.1"/>
    <property type="molecule type" value="Genomic_DNA"/>
</dbReference>
<dbReference type="InterPro" id="IPR032098">
    <property type="entry name" value="Acyltransf_C"/>
</dbReference>
<comment type="caution">
    <text evidence="6">The sequence shown here is derived from an EMBL/GenBank/DDBJ whole genome shotgun (WGS) entry which is preliminary data.</text>
</comment>
<evidence type="ECO:0000256" key="2">
    <source>
        <dbReference type="ARBA" id="ARBA00022679"/>
    </source>
</evidence>
<dbReference type="SMART" id="SM00563">
    <property type="entry name" value="PlsC"/>
    <property type="match status" value="1"/>
</dbReference>
<dbReference type="Proteomes" id="UP000286134">
    <property type="component" value="Unassembled WGS sequence"/>
</dbReference>
<dbReference type="InterPro" id="IPR002123">
    <property type="entry name" value="Plipid/glycerol_acylTrfase"/>
</dbReference>
<evidence type="ECO:0000256" key="3">
    <source>
        <dbReference type="ARBA" id="ARBA00023315"/>
    </source>
</evidence>
<dbReference type="PANTHER" id="PTHR10983">
    <property type="entry name" value="1-ACYLGLYCEROL-3-PHOSPHATE ACYLTRANSFERASE-RELATED"/>
    <property type="match status" value="1"/>
</dbReference>
<dbReference type="GO" id="GO:0005783">
    <property type="term" value="C:endoplasmic reticulum"/>
    <property type="evidence" value="ECO:0007669"/>
    <property type="project" value="TreeGrafter"/>
</dbReference>
<dbReference type="AlphaFoldDB" id="A0A420I0L5"/>